<keyword evidence="3 7" id="KW-0136">Cellulose degradation</keyword>
<dbReference type="PROSITE" id="PS51173">
    <property type="entry name" value="CBM2"/>
    <property type="match status" value="1"/>
</dbReference>
<gene>
    <name evidence="11" type="ORF">E5344_00580</name>
</gene>
<feature type="domain" description="CBM2" evidence="10">
    <location>
        <begin position="438"/>
        <end position="540"/>
    </location>
</feature>
<dbReference type="PROSITE" id="PS51318">
    <property type="entry name" value="TAT"/>
    <property type="match status" value="1"/>
</dbReference>
<dbReference type="EMBL" id="SRYO01000001">
    <property type="protein sequence ID" value="TGY39141.1"/>
    <property type="molecule type" value="Genomic_DNA"/>
</dbReference>
<dbReference type="InterPro" id="IPR008965">
    <property type="entry name" value="CBM2/CBM3_carb-bd_dom_sf"/>
</dbReference>
<evidence type="ECO:0000256" key="1">
    <source>
        <dbReference type="ARBA" id="ARBA00000966"/>
    </source>
</evidence>
<dbReference type="Proteomes" id="UP000309893">
    <property type="component" value="Unassembled WGS sequence"/>
</dbReference>
<keyword evidence="2 7" id="KW-0378">Hydrolase</keyword>
<evidence type="ECO:0000256" key="4">
    <source>
        <dbReference type="ARBA" id="ARBA00023277"/>
    </source>
</evidence>
<accession>A0A4S2DDZ9</accession>
<protein>
    <recommendedName>
        <fullName evidence="7">Endoglucanase</fullName>
        <ecNumber evidence="7">3.2.1.4</ecNumber>
    </recommendedName>
</protein>
<dbReference type="Pfam" id="PF00150">
    <property type="entry name" value="Cellulase"/>
    <property type="match status" value="1"/>
</dbReference>
<dbReference type="PANTHER" id="PTHR35923">
    <property type="entry name" value="MAJOR EXTRACELLULAR ENDOGLUCANASE"/>
    <property type="match status" value="1"/>
</dbReference>
<reference evidence="11 12" key="1">
    <citation type="submission" date="2019-04" db="EMBL/GenBank/DDBJ databases">
        <title>Microbes associate with the intestines of laboratory mice.</title>
        <authorList>
            <person name="Navarre W."/>
            <person name="Wong E."/>
            <person name="Huang K."/>
            <person name="Tropini C."/>
            <person name="Ng K."/>
            <person name="Yu B."/>
        </authorList>
    </citation>
    <scope>NUCLEOTIDE SEQUENCE [LARGE SCALE GENOMIC DNA]</scope>
    <source>
        <strain evidence="11 12">NM46_B2-13</strain>
    </source>
</reference>
<feature type="region of interest" description="Disordered" evidence="8">
    <location>
        <begin position="379"/>
        <end position="441"/>
    </location>
</feature>
<evidence type="ECO:0000256" key="8">
    <source>
        <dbReference type="SAM" id="MobiDB-lite"/>
    </source>
</evidence>
<evidence type="ECO:0000256" key="6">
    <source>
        <dbReference type="ARBA" id="ARBA00023326"/>
    </source>
</evidence>
<sequence>MNDRRRLGIRRLVSMAALAVSALLAVSTVAPLSAQAAADGWWHTSGSRIVAADGTTVTIKAANWFGLETPNCAPHGLWSITLDEGLAQIAAMGFNTVRLPYSNQCLAASTTSSIDASRNPDLVSLTPLQLMDAVIAKARAHGLRVILDRHRIESSGQSELWYTSTYSEKRWIDDWVMLANRYRDDPTVVGADLHNEPHGSACWGCGDTSRDWWAAATRAGNAVLAANPRLLIIVEGVERQNDASATWWGGGLKDAGAKPVVLATSNRVVYSPHEYPASVYGQSWFSAPNYPANLPSVWDANWGYLARTAAAPIFVGEFGTKLETTSDAQWLRALVSYLGTNGLSFGYWSFNPNSGDTGGLVADDWKTPQTAKLAALAPVLGTQPAPSPTPTPTPTPKPTTSPTSTPKPTATPTPKPTSSPTPTVTPTPTPKPTATPTPTPGFAPVSATWMLQSAWQDGYVAEFTVTASRAVGGWTISWSSPGATQVVNAWGMTCAVASGTITCTGKDWAGPLAAGQSVRVGLQVAATAAPSSPRLTVTTN</sequence>
<dbReference type="InterPro" id="IPR012291">
    <property type="entry name" value="CBM2_carb-bd_dom_sf"/>
</dbReference>
<dbReference type="InterPro" id="IPR001919">
    <property type="entry name" value="CBD2"/>
</dbReference>
<dbReference type="RefSeq" id="WP_135948379.1">
    <property type="nucleotide sequence ID" value="NZ_SRYO01000001.1"/>
</dbReference>
<dbReference type="Gene3D" id="3.20.20.80">
    <property type="entry name" value="Glycosidases"/>
    <property type="match status" value="1"/>
</dbReference>
<comment type="catalytic activity">
    <reaction evidence="1 7">
        <text>Endohydrolysis of (1-&gt;4)-beta-D-glucosidic linkages in cellulose, lichenin and cereal beta-D-glucans.</text>
        <dbReference type="EC" id="3.2.1.4"/>
    </reaction>
</comment>
<dbReference type="AlphaFoldDB" id="A0A4S2DDZ9"/>
<dbReference type="SMART" id="SM00637">
    <property type="entry name" value="CBD_II"/>
    <property type="match status" value="1"/>
</dbReference>
<comment type="caution">
    <text evidence="11">The sequence shown here is derived from an EMBL/GenBank/DDBJ whole genome shotgun (WGS) entry which is preliminary data.</text>
</comment>
<dbReference type="Gene3D" id="2.60.40.290">
    <property type="match status" value="1"/>
</dbReference>
<dbReference type="PANTHER" id="PTHR35923:SF2">
    <property type="entry name" value="ENDOGLUCANASE"/>
    <property type="match status" value="1"/>
</dbReference>
<organism evidence="11 12">
    <name type="scientific">Microbacterium laevaniformans</name>
    <dbReference type="NCBI Taxonomy" id="36807"/>
    <lineage>
        <taxon>Bacteria</taxon>
        <taxon>Bacillati</taxon>
        <taxon>Actinomycetota</taxon>
        <taxon>Actinomycetes</taxon>
        <taxon>Micrococcales</taxon>
        <taxon>Microbacteriaceae</taxon>
        <taxon>Microbacterium</taxon>
    </lineage>
</organism>
<dbReference type="PROSITE" id="PS00659">
    <property type="entry name" value="GLYCOSYL_HYDROL_F5"/>
    <property type="match status" value="1"/>
</dbReference>
<feature type="signal peptide" evidence="9">
    <location>
        <begin position="1"/>
        <end position="36"/>
    </location>
</feature>
<comment type="similarity">
    <text evidence="7">Belongs to the glycosyl hydrolase 5 (cellulase A) family.</text>
</comment>
<evidence type="ECO:0000256" key="7">
    <source>
        <dbReference type="RuleBase" id="RU361153"/>
    </source>
</evidence>
<dbReference type="Pfam" id="PF00553">
    <property type="entry name" value="CBM_2"/>
    <property type="match status" value="1"/>
</dbReference>
<feature type="compositionally biased region" description="Pro residues" evidence="8">
    <location>
        <begin position="409"/>
        <end position="441"/>
    </location>
</feature>
<dbReference type="InterPro" id="IPR006311">
    <property type="entry name" value="TAT_signal"/>
</dbReference>
<keyword evidence="6 7" id="KW-0624">Polysaccharide degradation</keyword>
<dbReference type="GO" id="GO:0030247">
    <property type="term" value="F:polysaccharide binding"/>
    <property type="evidence" value="ECO:0007669"/>
    <property type="project" value="UniProtKB-UniRule"/>
</dbReference>
<dbReference type="InterPro" id="IPR018087">
    <property type="entry name" value="Glyco_hydro_5_CS"/>
</dbReference>
<evidence type="ECO:0000256" key="3">
    <source>
        <dbReference type="ARBA" id="ARBA00023001"/>
    </source>
</evidence>
<dbReference type="InterPro" id="IPR017853">
    <property type="entry name" value="GH"/>
</dbReference>
<dbReference type="InterPro" id="IPR001547">
    <property type="entry name" value="Glyco_hydro_5"/>
</dbReference>
<evidence type="ECO:0000259" key="10">
    <source>
        <dbReference type="PROSITE" id="PS51173"/>
    </source>
</evidence>
<name>A0A4S2DDZ9_9MICO</name>
<keyword evidence="5 7" id="KW-0326">Glycosidase</keyword>
<dbReference type="OrthoDB" id="4902692at2"/>
<dbReference type="GO" id="GO:0030245">
    <property type="term" value="P:cellulose catabolic process"/>
    <property type="evidence" value="ECO:0007669"/>
    <property type="project" value="UniProtKB-KW"/>
</dbReference>
<dbReference type="EC" id="3.2.1.4" evidence="7"/>
<dbReference type="SUPFAM" id="SSF49384">
    <property type="entry name" value="Carbohydrate-binding domain"/>
    <property type="match status" value="1"/>
</dbReference>
<evidence type="ECO:0000313" key="12">
    <source>
        <dbReference type="Proteomes" id="UP000309893"/>
    </source>
</evidence>
<keyword evidence="9" id="KW-0732">Signal</keyword>
<dbReference type="SUPFAM" id="SSF51445">
    <property type="entry name" value="(Trans)glycosidases"/>
    <property type="match status" value="1"/>
</dbReference>
<keyword evidence="4 7" id="KW-0119">Carbohydrate metabolism</keyword>
<evidence type="ECO:0000256" key="5">
    <source>
        <dbReference type="ARBA" id="ARBA00023295"/>
    </source>
</evidence>
<evidence type="ECO:0000256" key="9">
    <source>
        <dbReference type="SAM" id="SignalP"/>
    </source>
</evidence>
<proteinExistence type="inferred from homology"/>
<feature type="compositionally biased region" description="Pro residues" evidence="8">
    <location>
        <begin position="385"/>
        <end position="399"/>
    </location>
</feature>
<evidence type="ECO:0000256" key="2">
    <source>
        <dbReference type="ARBA" id="ARBA00022801"/>
    </source>
</evidence>
<dbReference type="GO" id="GO:0008810">
    <property type="term" value="F:cellulase activity"/>
    <property type="evidence" value="ECO:0007669"/>
    <property type="project" value="UniProtKB-EC"/>
</dbReference>
<evidence type="ECO:0000313" key="11">
    <source>
        <dbReference type="EMBL" id="TGY39141.1"/>
    </source>
</evidence>
<feature type="chain" id="PRO_5020764017" description="Endoglucanase" evidence="9">
    <location>
        <begin position="37"/>
        <end position="540"/>
    </location>
</feature>